<name>A0A1G6GG99_9ACTN</name>
<dbReference type="Gene3D" id="2.60.40.1180">
    <property type="entry name" value="Golgi alpha-mannosidase II"/>
    <property type="match status" value="1"/>
</dbReference>
<dbReference type="PANTHER" id="PTHR46959">
    <property type="entry name" value="SULFOQUINOVOSIDASE"/>
    <property type="match status" value="1"/>
</dbReference>
<dbReference type="SUPFAM" id="SSF51445">
    <property type="entry name" value="(Trans)glycosidases"/>
    <property type="match status" value="1"/>
</dbReference>
<dbReference type="InterPro" id="IPR000322">
    <property type="entry name" value="Glyco_hydro_31_TIM"/>
</dbReference>
<feature type="domain" description="Glycosyl hydrolase family 31 C-terminal" evidence="4">
    <location>
        <begin position="618"/>
        <end position="698"/>
    </location>
</feature>
<dbReference type="STRING" id="1577474.GA0111570_103201"/>
<dbReference type="InterPro" id="IPR011013">
    <property type="entry name" value="Gal_mutarotase_sf_dom"/>
</dbReference>
<gene>
    <name evidence="5" type="ORF">GA0111570_103201</name>
</gene>
<dbReference type="Proteomes" id="UP000199086">
    <property type="component" value="Unassembled WGS sequence"/>
</dbReference>
<keyword evidence="6" id="KW-1185">Reference proteome</keyword>
<dbReference type="EMBL" id="FMYF01000003">
    <property type="protein sequence ID" value="SDB81052.1"/>
    <property type="molecule type" value="Genomic_DNA"/>
</dbReference>
<keyword evidence="2" id="KW-0326">Glycosidase</keyword>
<dbReference type="Pfam" id="PF01055">
    <property type="entry name" value="Glyco_hydro_31_2nd"/>
    <property type="match status" value="1"/>
</dbReference>
<protein>
    <submittedName>
        <fullName evidence="5">Glycosyl hydrolases family 31</fullName>
    </submittedName>
</protein>
<dbReference type="InterPro" id="IPR017853">
    <property type="entry name" value="GH"/>
</dbReference>
<dbReference type="PANTHER" id="PTHR46959:SF2">
    <property type="entry name" value="SULFOQUINOVOSIDASE"/>
    <property type="match status" value="1"/>
</dbReference>
<evidence type="ECO:0000256" key="2">
    <source>
        <dbReference type="RuleBase" id="RU361185"/>
    </source>
</evidence>
<feature type="domain" description="Glycoside hydrolase family 31 TIM barrel" evidence="3">
    <location>
        <begin position="338"/>
        <end position="587"/>
    </location>
</feature>
<dbReference type="GO" id="GO:0004553">
    <property type="term" value="F:hydrolase activity, hydrolyzing O-glycosyl compounds"/>
    <property type="evidence" value="ECO:0007669"/>
    <property type="project" value="InterPro"/>
</dbReference>
<dbReference type="NCBIfam" id="NF007746">
    <property type="entry name" value="PRK10426.1"/>
    <property type="match status" value="1"/>
</dbReference>
<dbReference type="SUPFAM" id="SSF74650">
    <property type="entry name" value="Galactose mutarotase-like"/>
    <property type="match status" value="1"/>
</dbReference>
<dbReference type="InterPro" id="IPR048395">
    <property type="entry name" value="Glyco_hydro_31_C"/>
</dbReference>
<keyword evidence="2 5" id="KW-0378">Hydrolase</keyword>
<dbReference type="AlphaFoldDB" id="A0A1G6GG99"/>
<dbReference type="Pfam" id="PF21365">
    <property type="entry name" value="Glyco_hydro_31_3rd"/>
    <property type="match status" value="1"/>
</dbReference>
<dbReference type="InterPro" id="IPR052990">
    <property type="entry name" value="Sulfoquinovosidase_GH31"/>
</dbReference>
<evidence type="ECO:0000313" key="6">
    <source>
        <dbReference type="Proteomes" id="UP000199086"/>
    </source>
</evidence>
<accession>A0A1G6GG99</accession>
<dbReference type="Gene3D" id="2.60.40.1760">
    <property type="entry name" value="glycosyl hydrolase (family 31)"/>
    <property type="match status" value="1"/>
</dbReference>
<reference evidence="5 6" key="1">
    <citation type="submission" date="2016-06" db="EMBL/GenBank/DDBJ databases">
        <authorList>
            <person name="Olsen C.W."/>
            <person name="Carey S."/>
            <person name="Hinshaw L."/>
            <person name="Karasin A.I."/>
        </authorList>
    </citation>
    <scope>NUCLEOTIDE SEQUENCE [LARGE SCALE GENOMIC DNA]</scope>
    <source>
        <strain evidence="5 6">LZ-22</strain>
    </source>
</reference>
<evidence type="ECO:0000313" key="5">
    <source>
        <dbReference type="EMBL" id="SDB81052.1"/>
    </source>
</evidence>
<comment type="similarity">
    <text evidence="1 2">Belongs to the glycosyl hydrolase 31 family.</text>
</comment>
<dbReference type="Gene3D" id="3.20.20.80">
    <property type="entry name" value="Glycosidases"/>
    <property type="match status" value="1"/>
</dbReference>
<evidence type="ECO:0000259" key="4">
    <source>
        <dbReference type="Pfam" id="PF21365"/>
    </source>
</evidence>
<sequence length="713" mass="77954">MSSMRLNRRAALGLGGGVVAVGALATAGVELRGPYRPTPGLPHGGWDPGQAAGDYPIGRHLVELGRTFRVLHDGVPVWWSSTGVLAAGRGGLDWVDVHGHFSRHRRLDALWVDVVCRTATLTSPEELLLIGVLGVRGGEHLPWRMTLRSAGDVLDVDVSVPGTDLVVLRSDLARDEGVHGLGEQFTDFDLRGRQVVLVTREQGVGRGKQPLTVLSEQTKGAGGSPTTTYAPMPALVTDALRGLAWEQDEVAEVDLRGDRLDVGVWSDRIRGHWRTAATPGELVRTPHDALPAWTGEGAIISLQGGTDEVRRKLAALDGARIAGVWVQDWVGRRTTNFGSRLWWTWELDRQHYPGWEELVAELTARDIRVLTYVNPFVVDPGEKPGGVRRNLYQEALARDFLVGHPGGGPYVLDQDGFNASLVDLTNPAAYAWFAEVLAALPGTGGWMADFGESLPFDAVLHDGDPRELHNRWPQLWEELNTSVRGPEDFVFHRSAWRGSRAPHWAGDQLMSWDRHDGMASALLGILAGGVSGLPVNHTDVGGYTSLPQAVIRTRRDAELLLRWSEWSVWSPVLRTHEGNRPEENAQVYDADVAPGFAQQTRVFAELASYRAGVVADEVPAMRHCWLEAPGTGAARRDDQYFFGRSFLVAPVLEPGKGGRDVALPPGRWVLVWTGEEFDGDRVVRIRSLVGQPPVLHRAEDAAAAGIAARIRLL</sequence>
<dbReference type="GO" id="GO:0005975">
    <property type="term" value="P:carbohydrate metabolic process"/>
    <property type="evidence" value="ECO:0007669"/>
    <property type="project" value="InterPro"/>
</dbReference>
<dbReference type="GO" id="GO:0030246">
    <property type="term" value="F:carbohydrate binding"/>
    <property type="evidence" value="ECO:0007669"/>
    <property type="project" value="InterPro"/>
</dbReference>
<dbReference type="CDD" id="cd14752">
    <property type="entry name" value="GH31_N"/>
    <property type="match status" value="1"/>
</dbReference>
<evidence type="ECO:0000256" key="1">
    <source>
        <dbReference type="ARBA" id="ARBA00007806"/>
    </source>
</evidence>
<dbReference type="InterPro" id="IPR013780">
    <property type="entry name" value="Glyco_hydro_b"/>
</dbReference>
<proteinExistence type="inferred from homology"/>
<organism evidence="5 6">
    <name type="scientific">Raineyella antarctica</name>
    <dbReference type="NCBI Taxonomy" id="1577474"/>
    <lineage>
        <taxon>Bacteria</taxon>
        <taxon>Bacillati</taxon>
        <taxon>Actinomycetota</taxon>
        <taxon>Actinomycetes</taxon>
        <taxon>Propionibacteriales</taxon>
        <taxon>Propionibacteriaceae</taxon>
        <taxon>Raineyella</taxon>
    </lineage>
</organism>
<dbReference type="SUPFAM" id="SSF51011">
    <property type="entry name" value="Glycosyl hydrolase domain"/>
    <property type="match status" value="1"/>
</dbReference>
<evidence type="ECO:0000259" key="3">
    <source>
        <dbReference type="Pfam" id="PF01055"/>
    </source>
</evidence>